<feature type="compositionally biased region" description="Basic and acidic residues" evidence="1">
    <location>
        <begin position="422"/>
        <end position="431"/>
    </location>
</feature>
<dbReference type="InterPro" id="IPR011701">
    <property type="entry name" value="MFS"/>
</dbReference>
<dbReference type="AlphaFoldDB" id="A0AB34IP00"/>
<sequence length="437" mass="44939">MTSAWSGALALVVYFGDVGVSGTLLPYFLSDVLGVGREWVGFLFALQYGCATVGLLATGLASDVFGHRRTLAAVMLLSTALLNLQGHVRSLAALIAVRALCGFFASYGLGLAWVAHVSPPARLARDMARAVLAAQAAVSGGGLVGGQLSAHHFWVACAILSLAPAANALALLRMREPAAPAPSRAAPLRALRALARTRAFAASAFSTFLHGCCFGLHMTLPPLLLKEEHAMAEAQVGHVFLVSGLLTLVCHATLTPLLSRRWPEAGVVGLNVLNGVLLAVVAAFALTSEYVLISLVVISYAANAVALGCCNFLIVRAAKDSAPEALALATGVTRGLFTAGQAVLPVLSVALHTAVATWLPFVMLAALFAVAAAAVGAATVVAPAQAMAAEAPATMLAMSDKHEVSCTIPEAEHTSTSTSRSMGDDKVKESVRACSLA</sequence>
<dbReference type="PANTHER" id="PTHR43683:SF1">
    <property type="entry name" value="MULTIDRUG EFFLUX PROTEIN YFMO"/>
    <property type="match status" value="1"/>
</dbReference>
<evidence type="ECO:0000256" key="1">
    <source>
        <dbReference type="SAM" id="MobiDB-lite"/>
    </source>
</evidence>
<protein>
    <recommendedName>
        <fullName evidence="5">Major facilitator superfamily (MFS) profile domain-containing protein</fullName>
    </recommendedName>
</protein>
<evidence type="ECO:0008006" key="5">
    <source>
        <dbReference type="Google" id="ProtNLM"/>
    </source>
</evidence>
<proteinExistence type="predicted"/>
<feature type="transmembrane region" description="Helical" evidence="2">
    <location>
        <begin position="292"/>
        <end position="314"/>
    </location>
</feature>
<dbReference type="SUPFAM" id="SSF103473">
    <property type="entry name" value="MFS general substrate transporter"/>
    <property type="match status" value="1"/>
</dbReference>
<comment type="caution">
    <text evidence="3">The sequence shown here is derived from an EMBL/GenBank/DDBJ whole genome shotgun (WGS) entry which is preliminary data.</text>
</comment>
<dbReference type="InterPro" id="IPR036259">
    <property type="entry name" value="MFS_trans_sf"/>
</dbReference>
<evidence type="ECO:0000313" key="3">
    <source>
        <dbReference type="EMBL" id="KAL1503184.1"/>
    </source>
</evidence>
<keyword evidence="2" id="KW-1133">Transmembrane helix</keyword>
<evidence type="ECO:0000313" key="4">
    <source>
        <dbReference type="Proteomes" id="UP001515480"/>
    </source>
</evidence>
<dbReference type="PANTHER" id="PTHR43683">
    <property type="entry name" value="MULTIDRUG EFFLUX PROTEIN YFMO"/>
    <property type="match status" value="1"/>
</dbReference>
<feature type="transmembrane region" description="Helical" evidence="2">
    <location>
        <begin position="265"/>
        <end position="286"/>
    </location>
</feature>
<gene>
    <name evidence="3" type="ORF">AB1Y20_011242</name>
</gene>
<dbReference type="Gene3D" id="1.20.1250.20">
    <property type="entry name" value="MFS general substrate transporter like domains"/>
    <property type="match status" value="1"/>
</dbReference>
<feature type="transmembrane region" description="Helical" evidence="2">
    <location>
        <begin position="94"/>
        <end position="115"/>
    </location>
</feature>
<name>A0AB34IP00_PRYPA</name>
<feature type="transmembrane region" description="Helical" evidence="2">
    <location>
        <begin position="39"/>
        <end position="58"/>
    </location>
</feature>
<dbReference type="GO" id="GO:0022857">
    <property type="term" value="F:transmembrane transporter activity"/>
    <property type="evidence" value="ECO:0007669"/>
    <property type="project" value="InterPro"/>
</dbReference>
<keyword evidence="2" id="KW-0812">Transmembrane</keyword>
<feature type="region of interest" description="Disordered" evidence="1">
    <location>
        <begin position="409"/>
        <end position="437"/>
    </location>
</feature>
<accession>A0AB34IP00</accession>
<keyword evidence="2" id="KW-0472">Membrane</keyword>
<evidence type="ECO:0000256" key="2">
    <source>
        <dbReference type="SAM" id="Phobius"/>
    </source>
</evidence>
<dbReference type="Pfam" id="PF07690">
    <property type="entry name" value="MFS_1"/>
    <property type="match status" value="1"/>
</dbReference>
<feature type="transmembrane region" description="Helical" evidence="2">
    <location>
        <begin position="357"/>
        <end position="382"/>
    </location>
</feature>
<dbReference type="EMBL" id="JBGBPQ010000022">
    <property type="protein sequence ID" value="KAL1503184.1"/>
    <property type="molecule type" value="Genomic_DNA"/>
</dbReference>
<dbReference type="Proteomes" id="UP001515480">
    <property type="component" value="Unassembled WGS sequence"/>
</dbReference>
<feature type="transmembrane region" description="Helical" evidence="2">
    <location>
        <begin position="326"/>
        <end position="351"/>
    </location>
</feature>
<dbReference type="InterPro" id="IPR053200">
    <property type="entry name" value="YfmO-like"/>
</dbReference>
<feature type="transmembrane region" description="Helical" evidence="2">
    <location>
        <begin position="199"/>
        <end position="218"/>
    </location>
</feature>
<feature type="transmembrane region" description="Helical" evidence="2">
    <location>
        <begin position="152"/>
        <end position="172"/>
    </location>
</feature>
<organism evidence="3 4">
    <name type="scientific">Prymnesium parvum</name>
    <name type="common">Toxic golden alga</name>
    <dbReference type="NCBI Taxonomy" id="97485"/>
    <lineage>
        <taxon>Eukaryota</taxon>
        <taxon>Haptista</taxon>
        <taxon>Haptophyta</taxon>
        <taxon>Prymnesiophyceae</taxon>
        <taxon>Prymnesiales</taxon>
        <taxon>Prymnesiaceae</taxon>
        <taxon>Prymnesium</taxon>
    </lineage>
</organism>
<feature type="transmembrane region" description="Helical" evidence="2">
    <location>
        <begin position="238"/>
        <end position="258"/>
    </location>
</feature>
<reference evidence="3 4" key="1">
    <citation type="journal article" date="2024" name="Science">
        <title>Giant polyketide synthase enzymes in the biosynthesis of giant marine polyether toxins.</title>
        <authorList>
            <person name="Fallon T.R."/>
            <person name="Shende V.V."/>
            <person name="Wierzbicki I.H."/>
            <person name="Pendleton A.L."/>
            <person name="Watervoot N.F."/>
            <person name="Auber R.P."/>
            <person name="Gonzalez D.J."/>
            <person name="Wisecaver J.H."/>
            <person name="Moore B.S."/>
        </authorList>
    </citation>
    <scope>NUCLEOTIDE SEQUENCE [LARGE SCALE GENOMIC DNA]</scope>
    <source>
        <strain evidence="3 4">12B1</strain>
    </source>
</reference>
<keyword evidence="4" id="KW-1185">Reference proteome</keyword>